<dbReference type="OrthoDB" id="408413at2759"/>
<dbReference type="Proteomes" id="UP000001593">
    <property type="component" value="Unassembled WGS sequence"/>
</dbReference>
<comment type="function">
    <text evidence="1">PPIases accelerate the folding of proteins. It catalyzes the cis-trans isomerization of proline imidic peptide bonds in oligopeptides.</text>
</comment>
<accession>A7S5B9</accession>
<dbReference type="PANTHER" id="PTHR11071:SF561">
    <property type="entry name" value="PEPTIDYL-PROLYL CIS-TRANS ISOMERASE D-RELATED"/>
    <property type="match status" value="1"/>
</dbReference>
<dbReference type="Gene3D" id="2.40.100.10">
    <property type="entry name" value="Cyclophilin-like"/>
    <property type="match status" value="1"/>
</dbReference>
<dbReference type="PROSITE" id="PS50072">
    <property type="entry name" value="CSA_PPIASE_2"/>
    <property type="match status" value="1"/>
</dbReference>
<gene>
    <name evidence="3" type="ORF">NEMVEDRAFT_v1g166626</name>
</gene>
<dbReference type="InterPro" id="IPR029000">
    <property type="entry name" value="Cyclophilin-like_dom_sf"/>
</dbReference>
<dbReference type="PhylomeDB" id="A7S5B9"/>
<organism evidence="3 4">
    <name type="scientific">Nematostella vectensis</name>
    <name type="common">Starlet sea anemone</name>
    <dbReference type="NCBI Taxonomy" id="45351"/>
    <lineage>
        <taxon>Eukaryota</taxon>
        <taxon>Metazoa</taxon>
        <taxon>Cnidaria</taxon>
        <taxon>Anthozoa</taxon>
        <taxon>Hexacorallia</taxon>
        <taxon>Actiniaria</taxon>
        <taxon>Edwardsiidae</taxon>
        <taxon>Nematostella</taxon>
    </lineage>
</organism>
<name>A7S5B9_NEMVE</name>
<keyword evidence="1" id="KW-0413">Isomerase</keyword>
<keyword evidence="4" id="KW-1185">Reference proteome</keyword>
<evidence type="ECO:0000256" key="1">
    <source>
        <dbReference type="RuleBase" id="RU363019"/>
    </source>
</evidence>
<dbReference type="STRING" id="45351.A7S5B9"/>
<dbReference type="GO" id="GO:0003755">
    <property type="term" value="F:peptidyl-prolyl cis-trans isomerase activity"/>
    <property type="evidence" value="ECO:0007669"/>
    <property type="project" value="UniProtKB-UniRule"/>
</dbReference>
<dbReference type="PRINTS" id="PR00153">
    <property type="entry name" value="CSAPPISMRASE"/>
</dbReference>
<dbReference type="SUPFAM" id="SSF50891">
    <property type="entry name" value="Cyclophilin-like"/>
    <property type="match status" value="1"/>
</dbReference>
<dbReference type="InParanoid" id="A7S5B9"/>
<dbReference type="HOGENOM" id="CLU_058893_1_0_1"/>
<dbReference type="eggNOG" id="KOG0546">
    <property type="taxonomic scope" value="Eukaryota"/>
</dbReference>
<reference evidence="3 4" key="1">
    <citation type="journal article" date="2007" name="Science">
        <title>Sea anemone genome reveals ancestral eumetazoan gene repertoire and genomic organization.</title>
        <authorList>
            <person name="Putnam N.H."/>
            <person name="Srivastava M."/>
            <person name="Hellsten U."/>
            <person name="Dirks B."/>
            <person name="Chapman J."/>
            <person name="Salamov A."/>
            <person name="Terry A."/>
            <person name="Shapiro H."/>
            <person name="Lindquist E."/>
            <person name="Kapitonov V.V."/>
            <person name="Jurka J."/>
            <person name="Genikhovich G."/>
            <person name="Grigoriev I.V."/>
            <person name="Lucas S.M."/>
            <person name="Steele R.E."/>
            <person name="Finnerty J.R."/>
            <person name="Technau U."/>
            <person name="Martindale M.Q."/>
            <person name="Rokhsar D.S."/>
        </authorList>
    </citation>
    <scope>NUCLEOTIDE SEQUENCE [LARGE SCALE GENOMIC DNA]</scope>
    <source>
        <strain evidence="4">CH2 X CH6</strain>
    </source>
</reference>
<comment type="catalytic activity">
    <reaction evidence="1">
        <text>[protein]-peptidylproline (omega=180) = [protein]-peptidylproline (omega=0)</text>
        <dbReference type="Rhea" id="RHEA:16237"/>
        <dbReference type="Rhea" id="RHEA-COMP:10747"/>
        <dbReference type="Rhea" id="RHEA-COMP:10748"/>
        <dbReference type="ChEBI" id="CHEBI:83833"/>
        <dbReference type="ChEBI" id="CHEBI:83834"/>
        <dbReference type="EC" id="5.2.1.8"/>
    </reaction>
</comment>
<feature type="domain" description="PPIase cyclophilin-type" evidence="2">
    <location>
        <begin position="126"/>
        <end position="292"/>
    </location>
</feature>
<sequence length="300" mass="33884">MADKHEVSVVGLLKDVDFHIAKGAVLQLRQKEPDSFYDPNVLGLLECDWVSFIQGKKKEIKGEMWGFEESVLVFIDGQPIGGKEDFLKWAQESFNFQDFRSLPLWYAMAKASYKDHLLSLKHEFVYFDIAVGAKSIGRLIIELYSDRLPRTCGNFKSLIAGNLEESERHDPPLKLRYKDSILHGIVPNGWIQGGDIEGGRGIGGESVYGPLFEDEDFSVAHNRRGVVGMANKGRHTNGSQFYITLQPAPWMDTKYVAFGQVIEGLNVLDVLEGQETFNERPKVECRVADCGVLDPERIWQ</sequence>
<dbReference type="EC" id="5.2.1.8" evidence="1"/>
<dbReference type="AlphaFoldDB" id="A7S5B9"/>
<dbReference type="OMA" id="KACENFA"/>
<keyword evidence="1" id="KW-0697">Rotamase</keyword>
<dbReference type="GO" id="GO:0005737">
    <property type="term" value="C:cytoplasm"/>
    <property type="evidence" value="ECO:0000318"/>
    <property type="project" value="GO_Central"/>
</dbReference>
<dbReference type="EMBL" id="DS469582">
    <property type="protein sequence ID" value="EDO41091.1"/>
    <property type="molecule type" value="Genomic_DNA"/>
</dbReference>
<protein>
    <recommendedName>
        <fullName evidence="1">Peptidyl-prolyl cis-trans isomerase</fullName>
        <shortName evidence="1">PPIase</shortName>
        <ecNumber evidence="1">5.2.1.8</ecNumber>
    </recommendedName>
</protein>
<evidence type="ECO:0000259" key="2">
    <source>
        <dbReference type="PROSITE" id="PS50072"/>
    </source>
</evidence>
<dbReference type="FunFam" id="2.40.100.10:FF:000048">
    <property type="entry name" value="Peptidyl-prolyl cis-trans isomerase"/>
    <property type="match status" value="1"/>
</dbReference>
<dbReference type="KEGG" id="nve:5512843"/>
<dbReference type="InterPro" id="IPR002130">
    <property type="entry name" value="Cyclophilin-type_PPIase_dom"/>
</dbReference>
<proteinExistence type="inferred from homology"/>
<dbReference type="Pfam" id="PF00160">
    <property type="entry name" value="Pro_isomerase"/>
    <property type="match status" value="1"/>
</dbReference>
<evidence type="ECO:0000313" key="4">
    <source>
        <dbReference type="Proteomes" id="UP000001593"/>
    </source>
</evidence>
<evidence type="ECO:0000313" key="3">
    <source>
        <dbReference type="EMBL" id="EDO41091.1"/>
    </source>
</evidence>
<dbReference type="PANTHER" id="PTHR11071">
    <property type="entry name" value="PEPTIDYL-PROLYL CIS-TRANS ISOMERASE"/>
    <property type="match status" value="1"/>
</dbReference>
<comment type="similarity">
    <text evidence="1">Belongs to the cyclophilin-type PPIase family.</text>
</comment>